<dbReference type="EMBL" id="CP047344">
    <property type="protein sequence ID" value="QIF94398.1"/>
    <property type="molecule type" value="Genomic_DNA"/>
</dbReference>
<keyword evidence="1" id="KW-0732">Signal</keyword>
<organism evidence="2 3">
    <name type="scientific">Proteus vulgaris</name>
    <dbReference type="NCBI Taxonomy" id="585"/>
    <lineage>
        <taxon>Bacteria</taxon>
        <taxon>Pseudomonadati</taxon>
        <taxon>Pseudomonadota</taxon>
        <taxon>Gammaproteobacteria</taxon>
        <taxon>Enterobacterales</taxon>
        <taxon>Morganellaceae</taxon>
        <taxon>Proteus</taxon>
    </lineage>
</organism>
<accession>A0A6G6SI50</accession>
<reference evidence="2 3" key="1">
    <citation type="submission" date="2020-01" db="EMBL/GenBank/DDBJ databases">
        <title>The genomic epidemiology of tigecycline resistance gene tet(X) variants in a swine farm in China.</title>
        <authorList>
            <person name="Peng K."/>
            <person name="Li R."/>
        </authorList>
    </citation>
    <scope>NUCLEOTIDE SEQUENCE [LARGE SCALE GENOMIC DNA]</scope>
    <source>
        <strain evidence="2 3">ZN3</strain>
    </source>
</reference>
<evidence type="ECO:0000313" key="2">
    <source>
        <dbReference type="EMBL" id="QIF94398.1"/>
    </source>
</evidence>
<feature type="chain" id="PRO_5028988259" evidence="1">
    <location>
        <begin position="19"/>
        <end position="163"/>
    </location>
</feature>
<evidence type="ECO:0000256" key="1">
    <source>
        <dbReference type="SAM" id="SignalP"/>
    </source>
</evidence>
<protein>
    <submittedName>
        <fullName evidence="2">Uncharacterized protein</fullName>
    </submittedName>
</protein>
<name>A0A6G6SI50_PROVU</name>
<keyword evidence="3" id="KW-1185">Reference proteome</keyword>
<sequence length="163" mass="19138">MQKILFLLMIMTSFGANAFNWQYSEKKDELRDTSFYFSGNLSSNINNLGFPYEENQLRIILRKHLDTQYVLLEMINGQFYCGELTEYENCQFSIKFDNNEILSKEYLPQQGGDNIVFVFEPQVFFEQLKNANKAIIELNAYQGGKVQYKFDLSGLDIEKSHFQ</sequence>
<evidence type="ECO:0000313" key="3">
    <source>
        <dbReference type="Proteomes" id="UP000503287"/>
    </source>
</evidence>
<dbReference type="AlphaFoldDB" id="A0A6G6SI50"/>
<gene>
    <name evidence="2" type="ORF">GTH24_11025</name>
</gene>
<proteinExistence type="predicted"/>
<feature type="signal peptide" evidence="1">
    <location>
        <begin position="1"/>
        <end position="18"/>
    </location>
</feature>
<dbReference type="RefSeq" id="WP_072068354.1">
    <property type="nucleotide sequence ID" value="NZ_CP047344.1"/>
</dbReference>
<dbReference type="Proteomes" id="UP000503287">
    <property type="component" value="Chromosome"/>
</dbReference>